<dbReference type="EMBL" id="SDMR01000009">
    <property type="protein sequence ID" value="TBT94836.1"/>
    <property type="molecule type" value="Genomic_DNA"/>
</dbReference>
<feature type="domain" description="Amidase" evidence="3">
    <location>
        <begin position="56"/>
        <end position="474"/>
    </location>
</feature>
<evidence type="ECO:0000313" key="5">
    <source>
        <dbReference type="Proteomes" id="UP000291933"/>
    </source>
</evidence>
<evidence type="ECO:0000259" key="3">
    <source>
        <dbReference type="Pfam" id="PF01425"/>
    </source>
</evidence>
<feature type="region of interest" description="Disordered" evidence="2">
    <location>
        <begin position="1"/>
        <end position="28"/>
    </location>
</feature>
<organism evidence="4 5">
    <name type="scientific">Propioniciclava tarda</name>
    <dbReference type="NCBI Taxonomy" id="433330"/>
    <lineage>
        <taxon>Bacteria</taxon>
        <taxon>Bacillati</taxon>
        <taxon>Actinomycetota</taxon>
        <taxon>Actinomycetes</taxon>
        <taxon>Propionibacteriales</taxon>
        <taxon>Propionibacteriaceae</taxon>
        <taxon>Propioniciclava</taxon>
    </lineage>
</organism>
<reference evidence="4 5" key="1">
    <citation type="submission" date="2019-01" db="EMBL/GenBank/DDBJ databases">
        <title>Lactibacter flavus gen. nov., sp. nov., a novel bacterium of the family Propionibacteriaceae isolated from raw milk and dairy products.</title>
        <authorList>
            <person name="Huptas C."/>
            <person name="Wenning M."/>
            <person name="Breitenwieser F."/>
            <person name="Doll E."/>
            <person name="Von Neubeck M."/>
            <person name="Busse H.-J."/>
            <person name="Scherer S."/>
        </authorList>
    </citation>
    <scope>NUCLEOTIDE SEQUENCE [LARGE SCALE GENOMIC DNA]</scope>
    <source>
        <strain evidence="4 5">DSM 22130</strain>
    </source>
</reference>
<comment type="caution">
    <text evidence="4">The sequence shown here is derived from an EMBL/GenBank/DDBJ whole genome shotgun (WGS) entry which is preliminary data.</text>
</comment>
<dbReference type="InterPro" id="IPR000120">
    <property type="entry name" value="Amidase"/>
</dbReference>
<gene>
    <name evidence="4" type="ORF">ET996_08600</name>
</gene>
<dbReference type="AlphaFoldDB" id="A0A4Q9KK41"/>
<dbReference type="InterPro" id="IPR023631">
    <property type="entry name" value="Amidase_dom"/>
</dbReference>
<dbReference type="InterPro" id="IPR036928">
    <property type="entry name" value="AS_sf"/>
</dbReference>
<accession>A0A4Q9KK41</accession>
<comment type="similarity">
    <text evidence="1">Belongs to the amidase family.</text>
</comment>
<dbReference type="Pfam" id="PF01425">
    <property type="entry name" value="Amidase"/>
    <property type="match status" value="1"/>
</dbReference>
<evidence type="ECO:0000256" key="2">
    <source>
        <dbReference type="SAM" id="MobiDB-lite"/>
    </source>
</evidence>
<evidence type="ECO:0000256" key="1">
    <source>
        <dbReference type="ARBA" id="ARBA00009199"/>
    </source>
</evidence>
<dbReference type="SUPFAM" id="SSF75304">
    <property type="entry name" value="Amidase signature (AS) enzymes"/>
    <property type="match status" value="1"/>
</dbReference>
<evidence type="ECO:0000313" key="4">
    <source>
        <dbReference type="EMBL" id="TBT94836.1"/>
    </source>
</evidence>
<keyword evidence="5" id="KW-1185">Reference proteome</keyword>
<dbReference type="InterPro" id="IPR020556">
    <property type="entry name" value="Amidase_CS"/>
</dbReference>
<name>A0A4Q9KK41_PROTD</name>
<dbReference type="Proteomes" id="UP000291933">
    <property type="component" value="Unassembled WGS sequence"/>
</dbReference>
<dbReference type="GO" id="GO:0003824">
    <property type="term" value="F:catalytic activity"/>
    <property type="evidence" value="ECO:0007669"/>
    <property type="project" value="InterPro"/>
</dbReference>
<protein>
    <submittedName>
        <fullName evidence="4">Amidase</fullName>
    </submittedName>
</protein>
<dbReference type="PANTHER" id="PTHR11895:SF7">
    <property type="entry name" value="GLUTAMYL-TRNA(GLN) AMIDOTRANSFERASE SUBUNIT A, MITOCHONDRIAL"/>
    <property type="match status" value="1"/>
</dbReference>
<dbReference type="PANTHER" id="PTHR11895">
    <property type="entry name" value="TRANSAMIDASE"/>
    <property type="match status" value="1"/>
</dbReference>
<sequence>MPGHLSFHPSQRGQEHDGGAHPINEAAMVSDQPGPIPNATVIADAVRSGRLTARAAVEHSLARIARHDPALNAFTVVRADQARAEADAQDAGGRGHHGPLAGVPVAVKEEYDVAGLVTTLGGRGNSTPAASDSDVIKRLRDAGAIIVGKTAMPEFGQFPHTEGLDRGRTHNPWALDRSPGGSSGGSAVAVASGMVPIALGADGGGSIRIPASACGLVGLKPQRGRITPSPLIEHWFGLVVLGALTRSVADQALVLDAIAGSLPADRYRAAPLKEPLTSAITGRPRLRVGWTTKPVMPGAKVDPEVSDAMAAFGSRLAGLGHAASPIEPRWPVPTPAFLPQFFAGMRVEAGQVEHPERLEPRTRATVAMSGWATPRVVEAALAAGRRVTAALDALLADWDVIAVPTMTVPPPKLGLLDGLGAVRSLLKSTPIVGNTAIFNVSGHPALSIPMGLTSDGLPLGVQLLGPYGGEGRLLALAAELEEAQPWDAVAPAYR</sequence>
<dbReference type="Gene3D" id="3.90.1300.10">
    <property type="entry name" value="Amidase signature (AS) domain"/>
    <property type="match status" value="1"/>
</dbReference>
<proteinExistence type="inferred from homology"/>
<dbReference type="PROSITE" id="PS00571">
    <property type="entry name" value="AMIDASES"/>
    <property type="match status" value="1"/>
</dbReference>
<dbReference type="OrthoDB" id="5175573at2"/>